<evidence type="ECO:0000313" key="3">
    <source>
        <dbReference type="Proteomes" id="UP000836402"/>
    </source>
</evidence>
<feature type="region of interest" description="Disordered" evidence="1">
    <location>
        <begin position="498"/>
        <end position="536"/>
    </location>
</feature>
<accession>A0ABN7J3Y2</accession>
<feature type="non-terminal residue" evidence="2">
    <location>
        <position position="1"/>
    </location>
</feature>
<keyword evidence="3" id="KW-1185">Reference proteome</keyword>
<protein>
    <submittedName>
        <fullName evidence="2">Uncharacterized protein</fullName>
    </submittedName>
</protein>
<reference evidence="2" key="1">
    <citation type="submission" date="2020-10" db="EMBL/GenBank/DDBJ databases">
        <authorList>
            <person name="Sedaghatjoo S."/>
        </authorList>
    </citation>
    <scope>NUCLEOTIDE SEQUENCE</scope>
    <source>
        <strain evidence="2">AZH3</strain>
    </source>
</reference>
<dbReference type="EMBL" id="CAJHJG010005031">
    <property type="protein sequence ID" value="CAD6947084.1"/>
    <property type="molecule type" value="Genomic_DNA"/>
</dbReference>
<evidence type="ECO:0000256" key="1">
    <source>
        <dbReference type="SAM" id="MobiDB-lite"/>
    </source>
</evidence>
<gene>
    <name evidence="2" type="ORF">JKIAZH3_G5036</name>
</gene>
<feature type="compositionally biased region" description="Basic residues" evidence="1">
    <location>
        <begin position="333"/>
        <end position="349"/>
    </location>
</feature>
<proteinExistence type="predicted"/>
<comment type="caution">
    <text evidence="2">The sequence shown here is derived from an EMBL/GenBank/DDBJ whole genome shotgun (WGS) entry which is preliminary data.</text>
</comment>
<feature type="compositionally biased region" description="Low complexity" evidence="1">
    <location>
        <begin position="508"/>
        <end position="517"/>
    </location>
</feature>
<evidence type="ECO:0000313" key="2">
    <source>
        <dbReference type="EMBL" id="CAD6947084.1"/>
    </source>
</evidence>
<feature type="compositionally biased region" description="Basic and acidic residues" evidence="1">
    <location>
        <begin position="320"/>
        <end position="332"/>
    </location>
</feature>
<feature type="region of interest" description="Disordered" evidence="1">
    <location>
        <begin position="320"/>
        <end position="349"/>
    </location>
</feature>
<name>A0ABN7J3Y2_9BASI</name>
<dbReference type="Proteomes" id="UP000836402">
    <property type="component" value="Unassembled WGS sequence"/>
</dbReference>
<feature type="region of interest" description="Disordered" evidence="1">
    <location>
        <begin position="134"/>
        <end position="188"/>
    </location>
</feature>
<feature type="compositionally biased region" description="Low complexity" evidence="1">
    <location>
        <begin position="136"/>
        <end position="152"/>
    </location>
</feature>
<organism evidence="2 3">
    <name type="scientific">Tilletia caries</name>
    <name type="common">wheat bunt fungus</name>
    <dbReference type="NCBI Taxonomy" id="13290"/>
    <lineage>
        <taxon>Eukaryota</taxon>
        <taxon>Fungi</taxon>
        <taxon>Dikarya</taxon>
        <taxon>Basidiomycota</taxon>
        <taxon>Ustilaginomycotina</taxon>
        <taxon>Exobasidiomycetes</taxon>
        <taxon>Tilletiales</taxon>
        <taxon>Tilletiaceae</taxon>
        <taxon>Tilletia</taxon>
    </lineage>
</organism>
<feature type="compositionally biased region" description="Basic residues" evidence="1">
    <location>
        <begin position="171"/>
        <end position="184"/>
    </location>
</feature>
<sequence>AATPNRNAAAAATANANAVAQAAQQRLNQVMWANLTKALEDKGKEISESTTAKIDQALRHYHDSAESFRTTHEVCADVLEVTPSQAVNNKFILVLNEVQLDELQEAMRAYRKADEVSSQLEMEFRQLQKDFAQLKTSTRARTESSSSSLTSSNDDEDPEAALVRAATSGGSKKRKRPRRKRAKVARGQPDKKIQVAFEELLREDFGIEKGALWPDYPNVPKSSPEWPRHPVQAEGAEGEQAVGEPMDRLDWVTGRMDDVNFKTILLKHARTLTDEAEAYGLPNDEGQREFDYILNACRRTLDTLKRTCRERRQIDADVLKNKKAAKDTADRRNARRKNRQRARAKAARKHPQLFGDAVADMLGLECVEGDETDAARSASGEDEAMVIEDRKIVRSVIPEWWSTENYDLQNRLEKATSKSASGYIRRSALVLKAHSEVLPPAIPRIAISSKFAADHPELVIAVKKNKPPYKPSPGAIAENADAFGTPIANLALPVAAGDSGGDGAENSGGPSNATATGNGAGGSSSGNNGVDVMMGT</sequence>